<evidence type="ECO:0000313" key="2">
    <source>
        <dbReference type="Proteomes" id="UP000625711"/>
    </source>
</evidence>
<comment type="caution">
    <text evidence="1">The sequence shown here is derived from an EMBL/GenBank/DDBJ whole genome shotgun (WGS) entry which is preliminary data.</text>
</comment>
<gene>
    <name evidence="1" type="ORF">GWI33_005325</name>
</gene>
<keyword evidence="2" id="KW-1185">Reference proteome</keyword>
<name>A0A834IYE5_RHYFE</name>
<dbReference type="Proteomes" id="UP000625711">
    <property type="component" value="Unassembled WGS sequence"/>
</dbReference>
<proteinExistence type="predicted"/>
<dbReference type="EMBL" id="JAACXV010000026">
    <property type="protein sequence ID" value="KAF7286405.1"/>
    <property type="molecule type" value="Genomic_DNA"/>
</dbReference>
<organism evidence="1 2">
    <name type="scientific">Rhynchophorus ferrugineus</name>
    <name type="common">Red palm weevil</name>
    <name type="synonym">Curculio ferrugineus</name>
    <dbReference type="NCBI Taxonomy" id="354439"/>
    <lineage>
        <taxon>Eukaryota</taxon>
        <taxon>Metazoa</taxon>
        <taxon>Ecdysozoa</taxon>
        <taxon>Arthropoda</taxon>
        <taxon>Hexapoda</taxon>
        <taxon>Insecta</taxon>
        <taxon>Pterygota</taxon>
        <taxon>Neoptera</taxon>
        <taxon>Endopterygota</taxon>
        <taxon>Coleoptera</taxon>
        <taxon>Polyphaga</taxon>
        <taxon>Cucujiformia</taxon>
        <taxon>Curculionidae</taxon>
        <taxon>Dryophthorinae</taxon>
        <taxon>Rhynchophorus</taxon>
    </lineage>
</organism>
<reference evidence="1" key="1">
    <citation type="submission" date="2020-08" db="EMBL/GenBank/DDBJ databases">
        <title>Genome sequencing and assembly of the red palm weevil Rhynchophorus ferrugineus.</title>
        <authorList>
            <person name="Dias G.B."/>
            <person name="Bergman C.M."/>
            <person name="Manee M."/>
        </authorList>
    </citation>
    <scope>NUCLEOTIDE SEQUENCE</scope>
    <source>
        <strain evidence="1">AA-2017</strain>
        <tissue evidence="1">Whole larva</tissue>
    </source>
</reference>
<protein>
    <submittedName>
        <fullName evidence="1">Uncharacterized protein</fullName>
    </submittedName>
</protein>
<sequence length="75" mass="7916">MQTALPLPPYPGPVTAKRKLISSLTSSYSKMTYVSRPTGFELAVKSSGKASIHGDIPTAAPSNGVKNLSPYLLPK</sequence>
<dbReference type="AlphaFoldDB" id="A0A834IYE5"/>
<accession>A0A834IYE5</accession>
<evidence type="ECO:0000313" key="1">
    <source>
        <dbReference type="EMBL" id="KAF7286405.1"/>
    </source>
</evidence>